<name>A0A8D9BRG2_9HEMI</name>
<dbReference type="AlphaFoldDB" id="A0A8D9BRG2"/>
<feature type="transmembrane region" description="Helical" evidence="1">
    <location>
        <begin position="102"/>
        <end position="121"/>
    </location>
</feature>
<keyword evidence="1" id="KW-1133">Transmembrane helix</keyword>
<keyword evidence="1" id="KW-0472">Membrane</keyword>
<organism evidence="2">
    <name type="scientific">Cacopsylla melanoneura</name>
    <dbReference type="NCBI Taxonomy" id="428564"/>
    <lineage>
        <taxon>Eukaryota</taxon>
        <taxon>Metazoa</taxon>
        <taxon>Ecdysozoa</taxon>
        <taxon>Arthropoda</taxon>
        <taxon>Hexapoda</taxon>
        <taxon>Insecta</taxon>
        <taxon>Pterygota</taxon>
        <taxon>Neoptera</taxon>
        <taxon>Paraneoptera</taxon>
        <taxon>Hemiptera</taxon>
        <taxon>Sternorrhyncha</taxon>
        <taxon>Psylloidea</taxon>
        <taxon>Psyllidae</taxon>
        <taxon>Psyllinae</taxon>
        <taxon>Cacopsylla</taxon>
    </lineage>
</organism>
<evidence type="ECO:0000256" key="1">
    <source>
        <dbReference type="SAM" id="Phobius"/>
    </source>
</evidence>
<proteinExistence type="predicted"/>
<accession>A0A8D9BRG2</accession>
<evidence type="ECO:0000313" key="2">
    <source>
        <dbReference type="EMBL" id="CAG6790023.1"/>
    </source>
</evidence>
<sequence length="200" mass="23774">MKIKALLEELKDLLDTCVVNNNDIFLVSDNLAGLSRNYNMHIQLRQNILKDSIKKYLKLVAFTEEFNREYHEELFLLYIFYVNAAEQNLSVFFHSYNSTSILLFYIAKLFNVMMLFIYLSYRCYCVKQKNSELELMLINYDNHCEQDMFNLINLFLHKLNVKRIQFSALDFVYIDMEMFIKTLIGLGFLVTTLVTEKDAQ</sequence>
<reference evidence="2" key="1">
    <citation type="submission" date="2021-05" db="EMBL/GenBank/DDBJ databases">
        <authorList>
            <person name="Alioto T."/>
            <person name="Alioto T."/>
            <person name="Gomez Garrido J."/>
        </authorList>
    </citation>
    <scope>NUCLEOTIDE SEQUENCE</scope>
</reference>
<protein>
    <submittedName>
        <fullName evidence="2">Uncharacterized protein</fullName>
    </submittedName>
</protein>
<dbReference type="EMBL" id="HBUF01667861">
    <property type="protein sequence ID" value="CAG6790022.1"/>
    <property type="molecule type" value="Transcribed_RNA"/>
</dbReference>
<keyword evidence="1" id="KW-0812">Transmembrane</keyword>
<dbReference type="EMBL" id="HBUF01667862">
    <property type="protein sequence ID" value="CAG6790023.1"/>
    <property type="molecule type" value="Transcribed_RNA"/>
</dbReference>